<accession>A0AAD4LFK6</accession>
<feature type="region of interest" description="Disordered" evidence="1">
    <location>
        <begin position="287"/>
        <end position="311"/>
    </location>
</feature>
<keyword evidence="3" id="KW-1185">Reference proteome</keyword>
<organism evidence="2 3">
    <name type="scientific">Lactarius akahatsu</name>
    <dbReference type="NCBI Taxonomy" id="416441"/>
    <lineage>
        <taxon>Eukaryota</taxon>
        <taxon>Fungi</taxon>
        <taxon>Dikarya</taxon>
        <taxon>Basidiomycota</taxon>
        <taxon>Agaricomycotina</taxon>
        <taxon>Agaricomycetes</taxon>
        <taxon>Russulales</taxon>
        <taxon>Russulaceae</taxon>
        <taxon>Lactarius</taxon>
    </lineage>
</organism>
<name>A0AAD4LFK6_9AGAM</name>
<dbReference type="EMBL" id="JAKELL010000025">
    <property type="protein sequence ID" value="KAH8991703.1"/>
    <property type="molecule type" value="Genomic_DNA"/>
</dbReference>
<sequence>MPFKFPRLEVALPEEYTTLFTCKHFEHLRDHLQHRTQAGGHDALTVLINARLTTQEPGQVTPTIILCESFENVPIRISQVNLQQLLLNVFLPHWLKKYKNYPLSIDNIKSVRRMKGKSGVHLDNKEHAILEYCLTKDGKKLALTELNLMLVLDGDHIEAAQAHQDSAPHADLDSESVHCLECSSVPTLLISHTEASGDLAGDSNSYAMQPQVGSCPSSCPKPHPLYGKKRKISESLSSEDMFITLNSGRQQASGSQSLGDQKRTQTWTSHMIPDTESIRQALIAQHEPPKTAIDGLHAYPLVPTSNDEQRT</sequence>
<reference evidence="2" key="1">
    <citation type="submission" date="2022-01" db="EMBL/GenBank/DDBJ databases">
        <title>Comparative genomics reveals a dynamic genome evolution in the ectomycorrhizal milk-cap (Lactarius) mushrooms.</title>
        <authorList>
            <consortium name="DOE Joint Genome Institute"/>
            <person name="Lebreton A."/>
            <person name="Tang N."/>
            <person name="Kuo A."/>
            <person name="LaButti K."/>
            <person name="Drula E."/>
            <person name="Barry K."/>
            <person name="Clum A."/>
            <person name="Lipzen A."/>
            <person name="Mousain D."/>
            <person name="Ng V."/>
            <person name="Wang R."/>
            <person name="Wang X."/>
            <person name="Dai Y."/>
            <person name="Henrissat B."/>
            <person name="Grigoriev I.V."/>
            <person name="Guerin-Laguette A."/>
            <person name="Yu F."/>
            <person name="Martin F.M."/>
        </authorList>
    </citation>
    <scope>NUCLEOTIDE SEQUENCE</scope>
    <source>
        <strain evidence="2">QP</strain>
    </source>
</reference>
<dbReference type="AlphaFoldDB" id="A0AAD4LFK6"/>
<proteinExistence type="predicted"/>
<protein>
    <submittedName>
        <fullName evidence="2">Uncharacterized protein</fullName>
    </submittedName>
</protein>
<comment type="caution">
    <text evidence="2">The sequence shown here is derived from an EMBL/GenBank/DDBJ whole genome shotgun (WGS) entry which is preliminary data.</text>
</comment>
<dbReference type="Proteomes" id="UP001201163">
    <property type="component" value="Unassembled WGS sequence"/>
</dbReference>
<evidence type="ECO:0000313" key="3">
    <source>
        <dbReference type="Proteomes" id="UP001201163"/>
    </source>
</evidence>
<gene>
    <name evidence="2" type="ORF">EDB92DRAFT_1945769</name>
</gene>
<evidence type="ECO:0000256" key="1">
    <source>
        <dbReference type="SAM" id="MobiDB-lite"/>
    </source>
</evidence>
<evidence type="ECO:0000313" key="2">
    <source>
        <dbReference type="EMBL" id="KAH8991703.1"/>
    </source>
</evidence>